<keyword evidence="3" id="KW-0068">Autocatalytic cleavage</keyword>
<evidence type="ECO:0000256" key="8">
    <source>
        <dbReference type="ARBA" id="ARBA00023317"/>
    </source>
</evidence>
<dbReference type="PANTHER" id="PTHR33866:SF2">
    <property type="entry name" value="S-ADENOSYLMETHIONINE DECARBOXYLASE PROENZYME"/>
    <property type="match status" value="1"/>
</dbReference>
<evidence type="ECO:0000256" key="3">
    <source>
        <dbReference type="ARBA" id="ARBA00022813"/>
    </source>
</evidence>
<dbReference type="InterPro" id="IPR017716">
    <property type="entry name" value="S-AdoMet_deCOase_pro-enz"/>
</dbReference>
<dbReference type="GO" id="GO:0008295">
    <property type="term" value="P:spermidine biosynthetic process"/>
    <property type="evidence" value="ECO:0007669"/>
    <property type="project" value="InterPro"/>
</dbReference>
<reference evidence="9" key="1">
    <citation type="journal article" date="2014" name="Front. Microbiol.">
        <title>High frequency of phylogenetically diverse reductive dehalogenase-homologous genes in deep subseafloor sedimentary metagenomes.</title>
        <authorList>
            <person name="Kawai M."/>
            <person name="Futagami T."/>
            <person name="Toyoda A."/>
            <person name="Takaki Y."/>
            <person name="Nishi S."/>
            <person name="Hori S."/>
            <person name="Arai W."/>
            <person name="Tsubouchi T."/>
            <person name="Morono Y."/>
            <person name="Uchiyama I."/>
            <person name="Ito T."/>
            <person name="Fujiyama A."/>
            <person name="Inagaki F."/>
            <person name="Takami H."/>
        </authorList>
    </citation>
    <scope>NUCLEOTIDE SEQUENCE</scope>
    <source>
        <strain evidence="9">Expedition CK06-06</strain>
    </source>
</reference>
<dbReference type="EMBL" id="BART01034147">
    <property type="protein sequence ID" value="GAH14994.1"/>
    <property type="molecule type" value="Genomic_DNA"/>
</dbReference>
<accession>X1ECY9</accession>
<evidence type="ECO:0000256" key="2">
    <source>
        <dbReference type="ARBA" id="ARBA00022793"/>
    </source>
</evidence>
<keyword evidence="7" id="KW-0704">Schiff base</keyword>
<name>X1ECY9_9ZZZZ</name>
<evidence type="ECO:0000256" key="1">
    <source>
        <dbReference type="ARBA" id="ARBA00001928"/>
    </source>
</evidence>
<evidence type="ECO:0000256" key="4">
    <source>
        <dbReference type="ARBA" id="ARBA00023115"/>
    </source>
</evidence>
<keyword evidence="2" id="KW-0210">Decarboxylase</keyword>
<dbReference type="GO" id="GO:0005829">
    <property type="term" value="C:cytosol"/>
    <property type="evidence" value="ECO:0007669"/>
    <property type="project" value="TreeGrafter"/>
</dbReference>
<proteinExistence type="predicted"/>
<keyword evidence="4" id="KW-0620">Polyamine biosynthesis</keyword>
<evidence type="ECO:0008006" key="10">
    <source>
        <dbReference type="Google" id="ProtNLM"/>
    </source>
</evidence>
<gene>
    <name evidence="9" type="ORF">S01H4_58458</name>
</gene>
<feature type="non-terminal residue" evidence="9">
    <location>
        <position position="1"/>
    </location>
</feature>
<comment type="caution">
    <text evidence="9">The sequence shown here is derived from an EMBL/GenBank/DDBJ whole genome shotgun (WGS) entry which is preliminary data.</text>
</comment>
<dbReference type="AlphaFoldDB" id="X1ECY9"/>
<comment type="cofactor">
    <cofactor evidence="1">
        <name>pyruvate</name>
        <dbReference type="ChEBI" id="CHEBI:15361"/>
    </cofactor>
</comment>
<dbReference type="SUPFAM" id="SSF56276">
    <property type="entry name" value="S-adenosylmethionine decarboxylase"/>
    <property type="match status" value="1"/>
</dbReference>
<dbReference type="Pfam" id="PF02675">
    <property type="entry name" value="AdoMet_dc"/>
    <property type="match status" value="1"/>
</dbReference>
<dbReference type="Gene3D" id="3.60.90.10">
    <property type="entry name" value="S-adenosylmethionine decarboxylase"/>
    <property type="match status" value="1"/>
</dbReference>
<organism evidence="9">
    <name type="scientific">marine sediment metagenome</name>
    <dbReference type="NCBI Taxonomy" id="412755"/>
    <lineage>
        <taxon>unclassified sequences</taxon>
        <taxon>metagenomes</taxon>
        <taxon>ecological metagenomes</taxon>
    </lineage>
</organism>
<evidence type="ECO:0000256" key="6">
    <source>
        <dbReference type="ARBA" id="ARBA00023239"/>
    </source>
</evidence>
<keyword evidence="6" id="KW-0456">Lyase</keyword>
<dbReference type="GO" id="GO:0004014">
    <property type="term" value="F:adenosylmethionine decarboxylase activity"/>
    <property type="evidence" value="ECO:0007669"/>
    <property type="project" value="InterPro"/>
</dbReference>
<protein>
    <recommendedName>
        <fullName evidence="10">Adenosylmethionine decarboxylase</fullName>
    </recommendedName>
</protein>
<dbReference type="NCBIfam" id="TIGR03330">
    <property type="entry name" value="SAM_DCase_Bsu"/>
    <property type="match status" value="1"/>
</dbReference>
<keyword evidence="8" id="KW-0670">Pyruvate</keyword>
<dbReference type="PANTHER" id="PTHR33866">
    <property type="entry name" value="S-ADENOSYLMETHIONINE DECARBOXYLASE PROENZYME"/>
    <property type="match status" value="1"/>
</dbReference>
<dbReference type="InterPro" id="IPR003826">
    <property type="entry name" value="AdoMetDC_fam_prok"/>
</dbReference>
<dbReference type="InterPro" id="IPR016067">
    <property type="entry name" value="S-AdoMet_deCO2ase_core"/>
</dbReference>
<evidence type="ECO:0000256" key="5">
    <source>
        <dbReference type="ARBA" id="ARBA00023145"/>
    </source>
</evidence>
<keyword evidence="5" id="KW-0865">Zymogen</keyword>
<evidence type="ECO:0000256" key="7">
    <source>
        <dbReference type="ARBA" id="ARBA00023270"/>
    </source>
</evidence>
<sequence length="178" mass="20547">NFNHYAGASIIGQFSHLYYLQSVITTNTPSNYTYESQPLYTSELKNGRELTFRPIGYHFTGEMRFTSKEILMDNKTIFQAFLDSLTSAELTVIDIYNHNYYPFGYSVIAILETSHAALHTWPEHGYASIDFFICDEFQKGLKAISILKQLLNPKTMKCFYIERGKESTDNYKAIEIQS</sequence>
<evidence type="ECO:0000313" key="9">
    <source>
        <dbReference type="EMBL" id="GAH14994.1"/>
    </source>
</evidence>